<dbReference type="Proteomes" id="UP001062776">
    <property type="component" value="Unassembled WGS sequence"/>
</dbReference>
<dbReference type="PANTHER" id="PTHR30419:SF8">
    <property type="entry name" value="NITROGEN ASSIMILATION TRANSCRIPTIONAL ACTIVATOR-RELATED"/>
    <property type="match status" value="1"/>
</dbReference>
<feature type="region of interest" description="Disordered" evidence="5">
    <location>
        <begin position="305"/>
        <end position="327"/>
    </location>
</feature>
<name>A0ABQ0Q5A5_9PROT</name>
<evidence type="ECO:0000256" key="2">
    <source>
        <dbReference type="ARBA" id="ARBA00023015"/>
    </source>
</evidence>
<dbReference type="InterPro" id="IPR036388">
    <property type="entry name" value="WH-like_DNA-bd_sf"/>
</dbReference>
<comment type="caution">
    <text evidence="7">The sequence shown here is derived from an EMBL/GenBank/DDBJ whole genome shotgun (WGS) entry which is preliminary data.</text>
</comment>
<proteinExistence type="inferred from homology"/>
<evidence type="ECO:0000313" key="7">
    <source>
        <dbReference type="EMBL" id="GBQ92186.1"/>
    </source>
</evidence>
<organism evidence="7 8">
    <name type="scientific">Asaia krungthepensis NRIC 0535</name>
    <dbReference type="NCBI Taxonomy" id="1307925"/>
    <lineage>
        <taxon>Bacteria</taxon>
        <taxon>Pseudomonadati</taxon>
        <taxon>Pseudomonadota</taxon>
        <taxon>Alphaproteobacteria</taxon>
        <taxon>Acetobacterales</taxon>
        <taxon>Acetobacteraceae</taxon>
        <taxon>Asaia</taxon>
    </lineage>
</organism>
<reference evidence="7" key="1">
    <citation type="submission" date="2013-04" db="EMBL/GenBank/DDBJ databases">
        <title>The genome sequencing project of 58 acetic acid bacteria.</title>
        <authorList>
            <person name="Okamoto-Kainuma A."/>
            <person name="Ishikawa M."/>
            <person name="Umino S."/>
            <person name="Koizumi Y."/>
            <person name="Shiwa Y."/>
            <person name="Yoshikawa H."/>
            <person name="Matsutani M."/>
            <person name="Matsushita K."/>
        </authorList>
    </citation>
    <scope>NUCLEOTIDE SEQUENCE</scope>
    <source>
        <strain evidence="7">NRIC 0535</strain>
    </source>
</reference>
<evidence type="ECO:0000256" key="5">
    <source>
        <dbReference type="SAM" id="MobiDB-lite"/>
    </source>
</evidence>
<dbReference type="InterPro" id="IPR036390">
    <property type="entry name" value="WH_DNA-bd_sf"/>
</dbReference>
<evidence type="ECO:0000259" key="6">
    <source>
        <dbReference type="PROSITE" id="PS50931"/>
    </source>
</evidence>
<dbReference type="Pfam" id="PF00126">
    <property type="entry name" value="HTH_1"/>
    <property type="match status" value="1"/>
</dbReference>
<sequence length="327" mass="36155">MIPPQITFRELSHFLTVVCQGGFVRASEALHVSQPSVSQSVQSLETKLGAQLIVRGRKAIALTEKGEVLRRYAERTLREEVSLREIMGRDSQGLEGRLRVTVPPALSSVCFPAIIEGFCREYPGVMLEIDESPSEKLMPRLRGGQTEIAALIVPGGEETLHFYPLGRDHLCLVVPDAHDLADRRSCALAEIIQERVALLREDFKINRFILQAYAGHGAKPRVVGRTGDIHLLMAMVRSGLGLGIIPSALCRGVWMEGVRALHLHSPVMAFDWALATRRDHQLSPAGEAWRKTCLEHFTRSILPEEGLLEGGSPGEHLSQVSAQKERT</sequence>
<evidence type="ECO:0000256" key="1">
    <source>
        <dbReference type="ARBA" id="ARBA00009437"/>
    </source>
</evidence>
<dbReference type="SUPFAM" id="SSF46785">
    <property type="entry name" value="Winged helix' DNA-binding domain"/>
    <property type="match status" value="1"/>
</dbReference>
<keyword evidence="4" id="KW-0804">Transcription</keyword>
<dbReference type="Pfam" id="PF03466">
    <property type="entry name" value="LysR_substrate"/>
    <property type="match status" value="1"/>
</dbReference>
<dbReference type="InterPro" id="IPR005119">
    <property type="entry name" value="LysR_subst-bd"/>
</dbReference>
<dbReference type="Gene3D" id="3.40.190.290">
    <property type="match status" value="1"/>
</dbReference>
<evidence type="ECO:0000256" key="3">
    <source>
        <dbReference type="ARBA" id="ARBA00023125"/>
    </source>
</evidence>
<gene>
    <name evidence="7" type="ORF">AA0535_2477</name>
</gene>
<comment type="similarity">
    <text evidence="1">Belongs to the LysR transcriptional regulatory family.</text>
</comment>
<accession>A0ABQ0Q5A5</accession>
<dbReference type="SUPFAM" id="SSF53850">
    <property type="entry name" value="Periplasmic binding protein-like II"/>
    <property type="match status" value="1"/>
</dbReference>
<evidence type="ECO:0000313" key="8">
    <source>
        <dbReference type="Proteomes" id="UP001062776"/>
    </source>
</evidence>
<dbReference type="PANTHER" id="PTHR30419">
    <property type="entry name" value="HTH-TYPE TRANSCRIPTIONAL REGULATOR YBHD"/>
    <property type="match status" value="1"/>
</dbReference>
<dbReference type="Gene3D" id="1.10.10.10">
    <property type="entry name" value="Winged helix-like DNA-binding domain superfamily/Winged helix DNA-binding domain"/>
    <property type="match status" value="1"/>
</dbReference>
<keyword evidence="2" id="KW-0805">Transcription regulation</keyword>
<dbReference type="InterPro" id="IPR000847">
    <property type="entry name" value="LysR_HTH_N"/>
</dbReference>
<dbReference type="CDD" id="cd05466">
    <property type="entry name" value="PBP2_LTTR_substrate"/>
    <property type="match status" value="1"/>
</dbReference>
<protein>
    <submittedName>
        <fullName evidence="7">Transcriptional regulator</fullName>
    </submittedName>
</protein>
<keyword evidence="3" id="KW-0238">DNA-binding</keyword>
<dbReference type="PRINTS" id="PR00039">
    <property type="entry name" value="HTHLYSR"/>
</dbReference>
<keyword evidence="8" id="KW-1185">Reference proteome</keyword>
<evidence type="ECO:0000256" key="4">
    <source>
        <dbReference type="ARBA" id="ARBA00023163"/>
    </source>
</evidence>
<dbReference type="PROSITE" id="PS50931">
    <property type="entry name" value="HTH_LYSR"/>
    <property type="match status" value="1"/>
</dbReference>
<dbReference type="InterPro" id="IPR050950">
    <property type="entry name" value="HTH-type_LysR_regulators"/>
</dbReference>
<feature type="domain" description="HTH lysR-type" evidence="6">
    <location>
        <begin position="6"/>
        <end position="63"/>
    </location>
</feature>
<dbReference type="RefSeq" id="WP_264816821.1">
    <property type="nucleotide sequence ID" value="NZ_BAPV01000057.1"/>
</dbReference>
<dbReference type="EMBL" id="BAPV01000057">
    <property type="protein sequence ID" value="GBQ92186.1"/>
    <property type="molecule type" value="Genomic_DNA"/>
</dbReference>